<organism evidence="9">
    <name type="scientific">Tepidanaerobacter syntrophicus</name>
    <dbReference type="NCBI Taxonomy" id="224999"/>
    <lineage>
        <taxon>Bacteria</taxon>
        <taxon>Bacillati</taxon>
        <taxon>Bacillota</taxon>
        <taxon>Clostridia</taxon>
        <taxon>Thermosediminibacterales</taxon>
        <taxon>Tepidanaerobacteraceae</taxon>
        <taxon>Tepidanaerobacter</taxon>
    </lineage>
</organism>
<dbReference type="Gene3D" id="3.40.50.720">
    <property type="entry name" value="NAD(P)-binding Rossmann-like Domain"/>
    <property type="match status" value="1"/>
</dbReference>
<evidence type="ECO:0000256" key="7">
    <source>
        <dbReference type="HAMAP-Rule" id="MF_01131"/>
    </source>
</evidence>
<dbReference type="Pfam" id="PF02629">
    <property type="entry name" value="CoA_binding"/>
    <property type="match status" value="1"/>
</dbReference>
<dbReference type="NCBIfam" id="NF003996">
    <property type="entry name" value="PRK05472.2-5"/>
    <property type="match status" value="1"/>
</dbReference>
<evidence type="ECO:0000256" key="4">
    <source>
        <dbReference type="ARBA" id="ARBA00023027"/>
    </source>
</evidence>
<feature type="DNA-binding region" description="H-T-H motif" evidence="7">
    <location>
        <begin position="23"/>
        <end position="62"/>
    </location>
</feature>
<comment type="subunit">
    <text evidence="7">Homodimer.</text>
</comment>
<keyword evidence="2 7" id="KW-0678">Repressor</keyword>
<dbReference type="InterPro" id="IPR022876">
    <property type="entry name" value="Tscrpt_rep_Rex"/>
</dbReference>
<dbReference type="GO" id="GO:0045892">
    <property type="term" value="P:negative regulation of DNA-templated transcription"/>
    <property type="evidence" value="ECO:0007669"/>
    <property type="project" value="InterPro"/>
</dbReference>
<evidence type="ECO:0000313" key="10">
    <source>
        <dbReference type="Proteomes" id="UP000062160"/>
    </source>
</evidence>
<name>A0A0U9HCL4_9FIRM</name>
<dbReference type="HAMAP" id="MF_01131">
    <property type="entry name" value="Rex"/>
    <property type="match status" value="1"/>
</dbReference>
<reference evidence="9" key="1">
    <citation type="journal article" date="2016" name="Genome Announc.">
        <title>Draft Genome Sequence of the Syntrophic Lactate-Degrading Bacterium Tepidanaerobacter syntrophicus JLT.</title>
        <authorList>
            <person name="Matsuura N."/>
            <person name="Ohashi A."/>
            <person name="Tourlousse D.M."/>
            <person name="Sekiguchi Y."/>
        </authorList>
    </citation>
    <scope>NUCLEOTIDE SEQUENCE [LARGE SCALE GENOMIC DNA]</scope>
    <source>
        <strain evidence="9">JL</strain>
    </source>
</reference>
<evidence type="ECO:0000256" key="1">
    <source>
        <dbReference type="ARBA" id="ARBA00022490"/>
    </source>
</evidence>
<dbReference type="NCBIfam" id="NF003994">
    <property type="entry name" value="PRK05472.2-3"/>
    <property type="match status" value="1"/>
</dbReference>
<dbReference type="GO" id="GO:0003700">
    <property type="term" value="F:DNA-binding transcription factor activity"/>
    <property type="evidence" value="ECO:0007669"/>
    <property type="project" value="UniProtKB-UniRule"/>
</dbReference>
<dbReference type="NCBIfam" id="NF003989">
    <property type="entry name" value="PRK05472.1-3"/>
    <property type="match status" value="1"/>
</dbReference>
<dbReference type="GO" id="GO:0005737">
    <property type="term" value="C:cytoplasm"/>
    <property type="evidence" value="ECO:0007669"/>
    <property type="project" value="UniProtKB-SubCell"/>
</dbReference>
<protein>
    <recommendedName>
        <fullName evidence="7">Redox-sensing transcriptional repressor Rex</fullName>
    </recommendedName>
</protein>
<dbReference type="SMART" id="SM00881">
    <property type="entry name" value="CoA_binding"/>
    <property type="match status" value="1"/>
</dbReference>
<proteinExistence type="inferred from homology"/>
<keyword evidence="6 7" id="KW-0804">Transcription</keyword>
<dbReference type="GO" id="GO:0003677">
    <property type="term" value="F:DNA binding"/>
    <property type="evidence" value="ECO:0007669"/>
    <property type="project" value="UniProtKB-UniRule"/>
</dbReference>
<keyword evidence="10" id="KW-1185">Reference proteome</keyword>
<sequence>MIFLDQPDEIKRVSVAVIKRLPKYYECLGNLLKNNVERVSSQELSKILGFTASQIRQDLNNFGEFGQQGYGYNVQQLYLEISKILGLDTVHKMVLIGAGNLGQALVNYGEFRTHGFDIVAVFDTNPALIGRKINNVPIYSTEEIEYFIKENEIDIAVMTVPKGEAEKVAGILEKTRIRGIWNFTPVEIKLENEDILIENVHLIDSLFTLSYRINENKLQKRLLKQKRKIFPRP</sequence>
<evidence type="ECO:0000256" key="6">
    <source>
        <dbReference type="ARBA" id="ARBA00023163"/>
    </source>
</evidence>
<gene>
    <name evidence="7" type="primary">rex</name>
    <name evidence="9" type="ORF">TSYNT_5377</name>
</gene>
<dbReference type="InterPro" id="IPR036291">
    <property type="entry name" value="NAD(P)-bd_dom_sf"/>
</dbReference>
<dbReference type="STRING" id="224999.GCA_001485475_00529"/>
<dbReference type="NCBIfam" id="NF003990">
    <property type="entry name" value="PRK05472.1-4"/>
    <property type="match status" value="1"/>
</dbReference>
<keyword evidence="3 7" id="KW-0805">Transcription regulation</keyword>
<keyword evidence="1 7" id="KW-0963">Cytoplasm</keyword>
<feature type="binding site" evidence="7">
    <location>
        <begin position="97"/>
        <end position="102"/>
    </location>
    <ligand>
        <name>NAD(+)</name>
        <dbReference type="ChEBI" id="CHEBI:57540"/>
    </ligand>
</feature>
<keyword evidence="5 7" id="KW-0238">DNA-binding</keyword>
<comment type="subcellular location">
    <subcellularLocation>
        <location evidence="7">Cytoplasm</location>
    </subcellularLocation>
</comment>
<dbReference type="Proteomes" id="UP000062160">
    <property type="component" value="Unassembled WGS sequence"/>
</dbReference>
<keyword evidence="4 7" id="KW-0520">NAD</keyword>
<dbReference type="NCBIfam" id="NF003995">
    <property type="entry name" value="PRK05472.2-4"/>
    <property type="match status" value="1"/>
</dbReference>
<comment type="function">
    <text evidence="7">Modulates transcription in response to changes in cellular NADH/NAD(+) redox state.</text>
</comment>
<dbReference type="Pfam" id="PF06971">
    <property type="entry name" value="Put_DNA-bind_N"/>
    <property type="match status" value="1"/>
</dbReference>
<dbReference type="EMBL" id="DF976999">
    <property type="protein sequence ID" value="GAQ24533.1"/>
    <property type="molecule type" value="Genomic_DNA"/>
</dbReference>
<evidence type="ECO:0000259" key="8">
    <source>
        <dbReference type="SMART" id="SM00881"/>
    </source>
</evidence>
<dbReference type="PANTHER" id="PTHR35786:SF1">
    <property type="entry name" value="REDOX-SENSING TRANSCRIPTIONAL REPRESSOR REX 1"/>
    <property type="match status" value="1"/>
</dbReference>
<dbReference type="InterPro" id="IPR009718">
    <property type="entry name" value="Rex_DNA-bd_C_dom"/>
</dbReference>
<evidence type="ECO:0000313" key="9">
    <source>
        <dbReference type="EMBL" id="GAQ24533.1"/>
    </source>
</evidence>
<dbReference type="SUPFAM" id="SSF51735">
    <property type="entry name" value="NAD(P)-binding Rossmann-fold domains"/>
    <property type="match status" value="1"/>
</dbReference>
<feature type="domain" description="CoA-binding" evidence="8">
    <location>
        <begin position="87"/>
        <end position="187"/>
    </location>
</feature>
<dbReference type="PANTHER" id="PTHR35786">
    <property type="entry name" value="REDOX-SENSING TRANSCRIPTIONAL REPRESSOR REX"/>
    <property type="match status" value="1"/>
</dbReference>
<dbReference type="AlphaFoldDB" id="A0A0U9HCL4"/>
<evidence type="ECO:0000256" key="2">
    <source>
        <dbReference type="ARBA" id="ARBA00022491"/>
    </source>
</evidence>
<dbReference type="InterPro" id="IPR036388">
    <property type="entry name" value="WH-like_DNA-bd_sf"/>
</dbReference>
<evidence type="ECO:0000256" key="5">
    <source>
        <dbReference type="ARBA" id="ARBA00023125"/>
    </source>
</evidence>
<comment type="similarity">
    <text evidence="7">Belongs to the transcriptional regulatory Rex family.</text>
</comment>
<dbReference type="InterPro" id="IPR003781">
    <property type="entry name" value="CoA-bd"/>
</dbReference>
<dbReference type="Gene3D" id="1.10.10.10">
    <property type="entry name" value="Winged helix-like DNA-binding domain superfamily/Winged helix DNA-binding domain"/>
    <property type="match status" value="1"/>
</dbReference>
<dbReference type="InterPro" id="IPR036390">
    <property type="entry name" value="WH_DNA-bd_sf"/>
</dbReference>
<dbReference type="SUPFAM" id="SSF46785">
    <property type="entry name" value="Winged helix' DNA-binding domain"/>
    <property type="match status" value="1"/>
</dbReference>
<accession>A0A0U9HCL4</accession>
<dbReference type="GO" id="GO:0051775">
    <property type="term" value="P:response to redox state"/>
    <property type="evidence" value="ECO:0007669"/>
    <property type="project" value="InterPro"/>
</dbReference>
<evidence type="ECO:0000256" key="3">
    <source>
        <dbReference type="ARBA" id="ARBA00023015"/>
    </source>
</evidence>